<name>A0A4R6KCD9_9ACTN</name>
<feature type="transmembrane region" description="Helical" evidence="6">
    <location>
        <begin position="139"/>
        <end position="157"/>
    </location>
</feature>
<keyword evidence="4 6" id="KW-1133">Transmembrane helix</keyword>
<dbReference type="PANTHER" id="PTHR43124">
    <property type="entry name" value="PURINE EFFLUX PUMP PBUE"/>
    <property type="match status" value="1"/>
</dbReference>
<evidence type="ECO:0000256" key="2">
    <source>
        <dbReference type="ARBA" id="ARBA00022475"/>
    </source>
</evidence>
<gene>
    <name evidence="8" type="ORF">EV643_113175</name>
</gene>
<reference evidence="8 9" key="1">
    <citation type="submission" date="2019-03" db="EMBL/GenBank/DDBJ databases">
        <title>Genomic Encyclopedia of Type Strains, Phase III (KMG-III): the genomes of soil and plant-associated and newly described type strains.</title>
        <authorList>
            <person name="Whitman W."/>
        </authorList>
    </citation>
    <scope>NUCLEOTIDE SEQUENCE [LARGE SCALE GENOMIC DNA]</scope>
    <source>
        <strain evidence="8 9">VKM Ac-2527</strain>
    </source>
</reference>
<dbReference type="Pfam" id="PF07690">
    <property type="entry name" value="MFS_1"/>
    <property type="match status" value="1"/>
</dbReference>
<dbReference type="PANTHER" id="PTHR43124:SF3">
    <property type="entry name" value="CHLORAMPHENICOL EFFLUX PUMP RV0191"/>
    <property type="match status" value="1"/>
</dbReference>
<feature type="transmembrane region" description="Helical" evidence="6">
    <location>
        <begin position="163"/>
        <end position="185"/>
    </location>
</feature>
<feature type="transmembrane region" description="Helical" evidence="6">
    <location>
        <begin position="102"/>
        <end position="127"/>
    </location>
</feature>
<feature type="transmembrane region" description="Helical" evidence="6">
    <location>
        <begin position="47"/>
        <end position="65"/>
    </location>
</feature>
<keyword evidence="2" id="KW-1003">Cell membrane</keyword>
<comment type="caution">
    <text evidence="8">The sequence shown here is derived from an EMBL/GenBank/DDBJ whole genome shotgun (WGS) entry which is preliminary data.</text>
</comment>
<accession>A0A4R6KCD9</accession>
<evidence type="ECO:0000259" key="7">
    <source>
        <dbReference type="PROSITE" id="PS50850"/>
    </source>
</evidence>
<protein>
    <submittedName>
        <fullName evidence="8">DHA1 family L-arabinose/isopropyl-beta-D-thiogalactopyranoside export protein-like MFS transporter/DHA1 family inner membrane transport protein</fullName>
    </submittedName>
</protein>
<keyword evidence="3 6" id="KW-0812">Transmembrane</keyword>
<dbReference type="SUPFAM" id="SSF103473">
    <property type="entry name" value="MFS general substrate transporter"/>
    <property type="match status" value="1"/>
</dbReference>
<dbReference type="PROSITE" id="PS50850">
    <property type="entry name" value="MFS"/>
    <property type="match status" value="1"/>
</dbReference>
<evidence type="ECO:0000256" key="5">
    <source>
        <dbReference type="ARBA" id="ARBA00023136"/>
    </source>
</evidence>
<dbReference type="Proteomes" id="UP000295388">
    <property type="component" value="Unassembled WGS sequence"/>
</dbReference>
<feature type="transmembrane region" description="Helical" evidence="6">
    <location>
        <begin position="239"/>
        <end position="260"/>
    </location>
</feature>
<evidence type="ECO:0000256" key="6">
    <source>
        <dbReference type="SAM" id="Phobius"/>
    </source>
</evidence>
<comment type="subcellular location">
    <subcellularLocation>
        <location evidence="1">Cell membrane</location>
        <topology evidence="1">Multi-pass membrane protein</topology>
    </subcellularLocation>
</comment>
<evidence type="ECO:0000313" key="8">
    <source>
        <dbReference type="EMBL" id="TDO45402.1"/>
    </source>
</evidence>
<evidence type="ECO:0000256" key="3">
    <source>
        <dbReference type="ARBA" id="ARBA00022692"/>
    </source>
</evidence>
<sequence length="406" mass="41267">MLNTSRRAHAALVMLGVGTFSYVTIEVLPIGLLTVMAADLDRSRSDIGLLVTGYAVVVVLASIPLARLTLGLPRRPVLGTTLGLMAVGAAGAALAPTYEVLLIARLFTALSHALFWSIIFPIAAGLVPSAVRGRVVAKISVGSALAPVIGIPLGTWLGEQAGWRIPFALMAVLGTATCLSIASLLPRVDARESTSGRGSAPDVRRYAVLVVSTALGVAGFLTFNTYVTPFLLDISGFTSGALGPILLASGLGGLTGTLLVSRILDRNPWAAVALPLALIGAALLGLYTLGHRQVPTVLLIATAGMAFSALAVAVLSRTLQVAPGSTDLASAGTSSAFNIGIAAGAFIGGGLLDSTGVRSVALVGGLLAILALVAITADEPVLARRGMGMGECVHERPGRQVCEEAA</sequence>
<dbReference type="GO" id="GO:0005886">
    <property type="term" value="C:plasma membrane"/>
    <property type="evidence" value="ECO:0007669"/>
    <property type="project" value="UniProtKB-SubCell"/>
</dbReference>
<evidence type="ECO:0000256" key="1">
    <source>
        <dbReference type="ARBA" id="ARBA00004651"/>
    </source>
</evidence>
<dbReference type="GO" id="GO:0022857">
    <property type="term" value="F:transmembrane transporter activity"/>
    <property type="evidence" value="ECO:0007669"/>
    <property type="project" value="InterPro"/>
</dbReference>
<dbReference type="InterPro" id="IPR036259">
    <property type="entry name" value="MFS_trans_sf"/>
</dbReference>
<feature type="transmembrane region" description="Helical" evidence="6">
    <location>
        <begin position="206"/>
        <end position="227"/>
    </location>
</feature>
<feature type="transmembrane region" description="Helical" evidence="6">
    <location>
        <begin position="359"/>
        <end position="377"/>
    </location>
</feature>
<dbReference type="InterPro" id="IPR020846">
    <property type="entry name" value="MFS_dom"/>
</dbReference>
<evidence type="ECO:0000256" key="4">
    <source>
        <dbReference type="ARBA" id="ARBA00022989"/>
    </source>
</evidence>
<dbReference type="EMBL" id="SNWQ01000013">
    <property type="protein sequence ID" value="TDO45402.1"/>
    <property type="molecule type" value="Genomic_DNA"/>
</dbReference>
<feature type="transmembrane region" description="Helical" evidence="6">
    <location>
        <begin position="77"/>
        <end position="96"/>
    </location>
</feature>
<organism evidence="8 9">
    <name type="scientific">Kribbella caucasensis</name>
    <dbReference type="NCBI Taxonomy" id="2512215"/>
    <lineage>
        <taxon>Bacteria</taxon>
        <taxon>Bacillati</taxon>
        <taxon>Actinomycetota</taxon>
        <taxon>Actinomycetes</taxon>
        <taxon>Propionibacteriales</taxon>
        <taxon>Kribbellaceae</taxon>
        <taxon>Kribbella</taxon>
    </lineage>
</organism>
<proteinExistence type="predicted"/>
<dbReference type="InterPro" id="IPR050189">
    <property type="entry name" value="MFS_Efflux_Transporters"/>
</dbReference>
<feature type="domain" description="Major facilitator superfamily (MFS) profile" evidence="7">
    <location>
        <begin position="10"/>
        <end position="383"/>
    </location>
</feature>
<keyword evidence="5 6" id="KW-0472">Membrane</keyword>
<dbReference type="OrthoDB" id="9814237at2"/>
<dbReference type="AlphaFoldDB" id="A0A4R6KCD9"/>
<dbReference type="RefSeq" id="WP_133802734.1">
    <property type="nucleotide sequence ID" value="NZ_SNWQ01000013.1"/>
</dbReference>
<dbReference type="InterPro" id="IPR011701">
    <property type="entry name" value="MFS"/>
</dbReference>
<feature type="transmembrane region" description="Helical" evidence="6">
    <location>
        <begin position="12"/>
        <end position="35"/>
    </location>
</feature>
<dbReference type="Gene3D" id="1.20.1250.20">
    <property type="entry name" value="MFS general substrate transporter like domains"/>
    <property type="match status" value="1"/>
</dbReference>
<feature type="transmembrane region" description="Helical" evidence="6">
    <location>
        <begin position="296"/>
        <end position="316"/>
    </location>
</feature>
<feature type="transmembrane region" description="Helical" evidence="6">
    <location>
        <begin position="328"/>
        <end position="347"/>
    </location>
</feature>
<dbReference type="CDD" id="cd17324">
    <property type="entry name" value="MFS_NepI_like"/>
    <property type="match status" value="1"/>
</dbReference>
<evidence type="ECO:0000313" key="9">
    <source>
        <dbReference type="Proteomes" id="UP000295388"/>
    </source>
</evidence>
<keyword evidence="9" id="KW-1185">Reference proteome</keyword>
<feature type="transmembrane region" description="Helical" evidence="6">
    <location>
        <begin position="272"/>
        <end position="290"/>
    </location>
</feature>